<dbReference type="AlphaFoldDB" id="A0A9J7KYA6"/>
<reference evidence="2" key="1">
    <citation type="journal article" date="2020" name="Nat. Ecol. Evol.">
        <title>Deeply conserved synteny resolves early events in vertebrate evolution.</title>
        <authorList>
            <person name="Simakov O."/>
            <person name="Marletaz F."/>
            <person name="Yue J.X."/>
            <person name="O'Connell B."/>
            <person name="Jenkins J."/>
            <person name="Brandt A."/>
            <person name="Calef R."/>
            <person name="Tung C.H."/>
            <person name="Huang T.K."/>
            <person name="Schmutz J."/>
            <person name="Satoh N."/>
            <person name="Yu J.K."/>
            <person name="Putnam N.H."/>
            <person name="Green R.E."/>
            <person name="Rokhsar D.S."/>
        </authorList>
    </citation>
    <scope>NUCLEOTIDE SEQUENCE [LARGE SCALE GENOMIC DNA]</scope>
    <source>
        <strain evidence="2">S238N-H82</strain>
    </source>
</reference>
<accession>A0A9J7KYA6</accession>
<dbReference type="KEGG" id="bfo:118412962"/>
<dbReference type="GeneID" id="118412962"/>
<dbReference type="Proteomes" id="UP000001554">
    <property type="component" value="Chromosome 4"/>
</dbReference>
<feature type="compositionally biased region" description="Polar residues" evidence="1">
    <location>
        <begin position="222"/>
        <end position="231"/>
    </location>
</feature>
<feature type="region of interest" description="Disordered" evidence="1">
    <location>
        <begin position="314"/>
        <end position="333"/>
    </location>
</feature>
<evidence type="ECO:0000313" key="2">
    <source>
        <dbReference type="Proteomes" id="UP000001554"/>
    </source>
</evidence>
<dbReference type="PANTHER" id="PTHR31535:SF3">
    <property type="entry name" value="REGULATORY PROTEIN ZESTE"/>
    <property type="match status" value="1"/>
</dbReference>
<reference evidence="3" key="2">
    <citation type="submission" date="2025-08" db="UniProtKB">
        <authorList>
            <consortium name="RefSeq"/>
        </authorList>
    </citation>
    <scope>IDENTIFICATION</scope>
    <source>
        <strain evidence="3">S238N-H82</strain>
        <tissue evidence="3">Testes</tissue>
    </source>
</reference>
<evidence type="ECO:0000256" key="1">
    <source>
        <dbReference type="SAM" id="MobiDB-lite"/>
    </source>
</evidence>
<keyword evidence="2" id="KW-1185">Reference proteome</keyword>
<dbReference type="RefSeq" id="XP_035671948.1">
    <property type="nucleotide sequence ID" value="XM_035816055.1"/>
</dbReference>
<name>A0A9J7KYA6_BRAFL</name>
<gene>
    <name evidence="3" type="primary">LOC118412962</name>
</gene>
<dbReference type="OMA" id="CITAVWI"/>
<protein>
    <submittedName>
        <fullName evidence="3">Glycine-rich cell wall structural protein 1.0-like</fullName>
    </submittedName>
</protein>
<organism evidence="2 3">
    <name type="scientific">Branchiostoma floridae</name>
    <name type="common">Florida lancelet</name>
    <name type="synonym">Amphioxus</name>
    <dbReference type="NCBI Taxonomy" id="7739"/>
    <lineage>
        <taxon>Eukaryota</taxon>
        <taxon>Metazoa</taxon>
        <taxon>Chordata</taxon>
        <taxon>Cephalochordata</taxon>
        <taxon>Leptocardii</taxon>
        <taxon>Amphioxiformes</taxon>
        <taxon>Branchiostomatidae</taxon>
        <taxon>Branchiostoma</taxon>
    </lineage>
</organism>
<dbReference type="OrthoDB" id="5982253at2759"/>
<feature type="region of interest" description="Disordered" evidence="1">
    <location>
        <begin position="222"/>
        <end position="254"/>
    </location>
</feature>
<sequence length="379" mass="37694">MNIAAAVKPKTYAVTTAKFLDRKPRDEADQPQTALDAPSRMNLTTTPNSDAGAGTGIEHSKTASGPSSNVNDSLADWGFRNANFTTLNATGRAGPTSLGDHYRGQDHEKLVTLQNGIQLFTVPDTDSYQIEVAGAAGGWDEANSNENYRGYGAMMKGTFNLTQGDVLKILVGQEGVGTSGSLSTGGGGGTFVTRLNNTPLIIAGGGGGMQWLSRVYESCDGTTLTSGQRSYKGTKGRAGNSDDEVNAGGSDGHGATEGKGYLGGGGGGLLTNGGSGYLFMPGSGTIGGEGGYAFVNGGKGGRGLPRGYTAEGGFGGGGAGSTPGKGSGGGGGYSGGGRGMPNMCECGGGGGSFNAGTNTSGKNGTNAGPGYATIVRLLD</sequence>
<dbReference type="PANTHER" id="PTHR31535">
    <property type="match status" value="1"/>
</dbReference>
<evidence type="ECO:0000313" key="3">
    <source>
        <dbReference type="RefSeq" id="XP_035671948.1"/>
    </source>
</evidence>
<feature type="region of interest" description="Disordered" evidence="1">
    <location>
        <begin position="22"/>
        <end position="69"/>
    </location>
</feature>
<proteinExistence type="predicted"/>